<dbReference type="Gene3D" id="2.30.30.240">
    <property type="entry name" value="PRC-barrel domain"/>
    <property type="match status" value="1"/>
</dbReference>
<protein>
    <submittedName>
        <fullName evidence="2">Photosystem reaction center subunit H</fullName>
    </submittedName>
</protein>
<dbReference type="SUPFAM" id="SSF50346">
    <property type="entry name" value="PRC-barrel domain"/>
    <property type="match status" value="1"/>
</dbReference>
<reference evidence="2 3" key="1">
    <citation type="journal article" date="2012" name="J. Bacteriol.">
        <title>Genome sequence of Sphingobium indicum B90A, a hexachlorocyclohexane-degrading bacterium.</title>
        <authorList>
            <person name="Anand S."/>
            <person name="Sangwan N."/>
            <person name="Lata P."/>
            <person name="Kaur J."/>
            <person name="Dua A."/>
            <person name="Singh A.K."/>
            <person name="Verma M."/>
            <person name="Kaur J."/>
            <person name="Khurana J.P."/>
            <person name="Khurana P."/>
            <person name="Mathur S."/>
            <person name="Lal R."/>
        </authorList>
    </citation>
    <scope>NUCLEOTIDE SEQUENCE [LARGE SCALE GENOMIC DNA]</scope>
    <source>
        <strain evidence="3">DSM 16412 / CCM 7286 / MTCC 6364 / B90A</strain>
    </source>
</reference>
<evidence type="ECO:0000313" key="2">
    <source>
        <dbReference type="EMBL" id="APL93494.1"/>
    </source>
</evidence>
<dbReference type="EMBL" id="CP013070">
    <property type="protein sequence ID" value="APL93494.1"/>
    <property type="molecule type" value="Genomic_DNA"/>
</dbReference>
<proteinExistence type="predicted"/>
<name>A0A1L5BKU7_SPHIB</name>
<accession>A0A1L5BKU7</accession>
<gene>
    <name evidence="2" type="ORF">SIDU_02570</name>
</gene>
<dbReference type="KEGG" id="sinb:SIDU_02570"/>
<dbReference type="InterPro" id="IPR027275">
    <property type="entry name" value="PRC-brl_dom"/>
</dbReference>
<feature type="domain" description="PRC-barrel" evidence="1">
    <location>
        <begin position="13"/>
        <end position="87"/>
    </location>
</feature>
<dbReference type="PANTHER" id="PTHR36505:SF1">
    <property type="entry name" value="BLR1072 PROTEIN"/>
    <property type="match status" value="1"/>
</dbReference>
<organism evidence="2 3">
    <name type="scientific">Sphingobium indicum (strain DSM 16412 / CCM 7286 / MTCC 6364 / B90A)</name>
    <dbReference type="NCBI Taxonomy" id="861109"/>
    <lineage>
        <taxon>Bacteria</taxon>
        <taxon>Pseudomonadati</taxon>
        <taxon>Pseudomonadota</taxon>
        <taxon>Alphaproteobacteria</taxon>
        <taxon>Sphingomonadales</taxon>
        <taxon>Sphingomonadaceae</taxon>
        <taxon>Sphingobium</taxon>
    </lineage>
</organism>
<evidence type="ECO:0000313" key="3">
    <source>
        <dbReference type="Proteomes" id="UP000004550"/>
    </source>
</evidence>
<evidence type="ECO:0000259" key="1">
    <source>
        <dbReference type="Pfam" id="PF05239"/>
    </source>
</evidence>
<sequence length="121" mass="13853">MSDMARENHGDLIASDRVEGTTVYNRQGERLGHISNFMVDKRSGQVRYAVLSFGGFLGMGSDHYPLPWSMLNYDTEKGGYVVDLAKDILDQAPRHLPDERPDYDDAYGRSVFHYYGLIYPW</sequence>
<dbReference type="PANTHER" id="PTHR36505">
    <property type="entry name" value="BLR1072 PROTEIN"/>
    <property type="match status" value="1"/>
</dbReference>
<dbReference type="GeneID" id="29274055"/>
<dbReference type="Pfam" id="PF05239">
    <property type="entry name" value="PRC"/>
    <property type="match status" value="1"/>
</dbReference>
<dbReference type="InterPro" id="IPR011033">
    <property type="entry name" value="PRC_barrel-like_sf"/>
</dbReference>
<dbReference type="RefSeq" id="WP_007684193.1">
    <property type="nucleotide sequence ID" value="NZ_CP013070.1"/>
</dbReference>
<dbReference type="AlphaFoldDB" id="A0A1L5BKU7"/>
<dbReference type="Proteomes" id="UP000004550">
    <property type="component" value="Chromosome"/>
</dbReference>